<feature type="signal peptide" evidence="1">
    <location>
        <begin position="1"/>
        <end position="20"/>
    </location>
</feature>
<feature type="chain" id="PRO_5031513780" evidence="1">
    <location>
        <begin position="21"/>
        <end position="185"/>
    </location>
</feature>
<dbReference type="NCBIfam" id="TIGR01626">
    <property type="entry name" value="ytfJ_HI0045"/>
    <property type="match status" value="1"/>
</dbReference>
<dbReference type="AlphaFoldDB" id="A0A7X4LIG8"/>
<dbReference type="Pfam" id="PF09695">
    <property type="entry name" value="YtfJ_HI0045"/>
    <property type="match status" value="1"/>
</dbReference>
<dbReference type="RefSeq" id="WP_161153675.1">
    <property type="nucleotide sequence ID" value="NZ_WEKT01000004.1"/>
</dbReference>
<dbReference type="InterPro" id="IPR006513">
    <property type="entry name" value="YtfJ_HI0045"/>
</dbReference>
<keyword evidence="3" id="KW-1185">Reference proteome</keyword>
<protein>
    <submittedName>
        <fullName evidence="2">YtfJ family protein</fullName>
    </submittedName>
</protein>
<evidence type="ECO:0000256" key="1">
    <source>
        <dbReference type="SAM" id="SignalP"/>
    </source>
</evidence>
<evidence type="ECO:0000313" key="2">
    <source>
        <dbReference type="EMBL" id="MZI92375.1"/>
    </source>
</evidence>
<organism evidence="2 3">
    <name type="scientific">Vibrio eleionomae</name>
    <dbReference type="NCBI Taxonomy" id="2653505"/>
    <lineage>
        <taxon>Bacteria</taxon>
        <taxon>Pseudomonadati</taxon>
        <taxon>Pseudomonadota</taxon>
        <taxon>Gammaproteobacteria</taxon>
        <taxon>Vibrionales</taxon>
        <taxon>Vibrionaceae</taxon>
        <taxon>Vibrio</taxon>
    </lineage>
</organism>
<dbReference type="Gene3D" id="3.40.30.10">
    <property type="entry name" value="Glutaredoxin"/>
    <property type="match status" value="1"/>
</dbReference>
<evidence type="ECO:0000313" key="3">
    <source>
        <dbReference type="Proteomes" id="UP000462621"/>
    </source>
</evidence>
<proteinExistence type="predicted"/>
<keyword evidence="1" id="KW-0732">Signal</keyword>
<dbReference type="EMBL" id="WEKT01000004">
    <property type="protein sequence ID" value="MZI92375.1"/>
    <property type="molecule type" value="Genomic_DNA"/>
</dbReference>
<sequence>MKLFVPIALLLSVITFTSQAHNLKIGHSVPAVKVQHQGEIFWHHNKITFAPWSSSQMVGKVRIIQAIAGRSSAKAMNARLMQAITKAEFDSNRYQTTTIVNQDDSIWGTGSFVKSSAISAKKEYPWSSIVLDENGQVAARWHLKPESSAIIVQDKNGKILYTHEGKLSQDEIEHVLHLVQVELHS</sequence>
<comment type="caution">
    <text evidence="2">The sequence shown here is derived from an EMBL/GenBank/DDBJ whole genome shotgun (WGS) entry which is preliminary data.</text>
</comment>
<gene>
    <name evidence="2" type="ORF">F9817_04020</name>
</gene>
<reference evidence="2 3" key="1">
    <citation type="submission" date="2019-10" db="EMBL/GenBank/DDBJ databases">
        <title>Vibrio sp. nov. isolated from a shrimp pond.</title>
        <authorList>
            <person name="Gomez-Gil B."/>
            <person name="Enciso-Ibarra J."/>
            <person name="Enciso-Ibarra K."/>
            <person name="Bolan-Mejia C."/>
        </authorList>
    </citation>
    <scope>NUCLEOTIDE SEQUENCE [LARGE SCALE GENOMIC DNA]</scope>
    <source>
        <strain evidence="2 3">CAIM 722</strain>
    </source>
</reference>
<accession>A0A7X4LIG8</accession>
<name>A0A7X4LIG8_9VIBR</name>
<dbReference type="Proteomes" id="UP000462621">
    <property type="component" value="Unassembled WGS sequence"/>
</dbReference>